<dbReference type="InterPro" id="IPR016167">
    <property type="entry name" value="FAD-bd_PCMH_sub1"/>
</dbReference>
<dbReference type="SUPFAM" id="SSF55447">
    <property type="entry name" value="CO dehydrogenase flavoprotein C-terminal domain-like"/>
    <property type="match status" value="1"/>
</dbReference>
<dbReference type="PROSITE" id="PS00197">
    <property type="entry name" value="2FE2S_FER_1"/>
    <property type="match status" value="1"/>
</dbReference>
<gene>
    <name evidence="7" type="primary">xdhA</name>
    <name evidence="7" type="ORF">FAZ98_02750</name>
</gene>
<dbReference type="SUPFAM" id="SSF47741">
    <property type="entry name" value="CO dehydrogenase ISP C-domain like"/>
    <property type="match status" value="1"/>
</dbReference>
<organism evidence="7 8">
    <name type="scientific">Paraburkholderia acidisoli</name>
    <dbReference type="NCBI Taxonomy" id="2571748"/>
    <lineage>
        <taxon>Bacteria</taxon>
        <taxon>Pseudomonadati</taxon>
        <taxon>Pseudomonadota</taxon>
        <taxon>Betaproteobacteria</taxon>
        <taxon>Burkholderiales</taxon>
        <taxon>Burkholderiaceae</taxon>
        <taxon>Paraburkholderia</taxon>
    </lineage>
</organism>
<evidence type="ECO:0000256" key="5">
    <source>
        <dbReference type="ARBA" id="ARBA00023004"/>
    </source>
</evidence>
<dbReference type="InterPro" id="IPR036884">
    <property type="entry name" value="2Fe-2S-bd_dom_sf"/>
</dbReference>
<dbReference type="InterPro" id="IPR014307">
    <property type="entry name" value="Xanthine_DH_ssu"/>
</dbReference>
<evidence type="ECO:0000313" key="7">
    <source>
        <dbReference type="EMBL" id="QGZ60742.1"/>
    </source>
</evidence>
<dbReference type="PROSITE" id="PS51387">
    <property type="entry name" value="FAD_PCMH"/>
    <property type="match status" value="1"/>
</dbReference>
<dbReference type="InterPro" id="IPR012675">
    <property type="entry name" value="Beta-grasp_dom_sf"/>
</dbReference>
<dbReference type="CDD" id="cd00207">
    <property type="entry name" value="fer2"/>
    <property type="match status" value="1"/>
</dbReference>
<proteinExistence type="predicted"/>
<evidence type="ECO:0000256" key="1">
    <source>
        <dbReference type="ARBA" id="ARBA00022630"/>
    </source>
</evidence>
<evidence type="ECO:0000256" key="2">
    <source>
        <dbReference type="ARBA" id="ARBA00022723"/>
    </source>
</evidence>
<dbReference type="PANTHER" id="PTHR45444">
    <property type="entry name" value="XANTHINE DEHYDROGENASE"/>
    <property type="match status" value="1"/>
</dbReference>
<keyword evidence="3" id="KW-0274">FAD</keyword>
<protein>
    <submittedName>
        <fullName evidence="7">Xanthine dehydrogenase small subunit</fullName>
        <ecNumber evidence="7">1.17.1.4</ecNumber>
    </submittedName>
</protein>
<dbReference type="KEGG" id="pacs:FAZ98_02750"/>
<dbReference type="InterPro" id="IPR036318">
    <property type="entry name" value="FAD-bd_PCMH-like_sf"/>
</dbReference>
<dbReference type="EC" id="1.17.1.4" evidence="7"/>
<dbReference type="Gene3D" id="3.30.465.10">
    <property type="match status" value="1"/>
</dbReference>
<keyword evidence="1" id="KW-0285">Flavoprotein</keyword>
<dbReference type="InterPro" id="IPR001041">
    <property type="entry name" value="2Fe-2S_ferredoxin-type"/>
</dbReference>
<keyword evidence="4 7" id="KW-0560">Oxidoreductase</keyword>
<dbReference type="InterPro" id="IPR002888">
    <property type="entry name" value="2Fe-2S-bd"/>
</dbReference>
<dbReference type="InterPro" id="IPR016166">
    <property type="entry name" value="FAD-bd_PCMH"/>
</dbReference>
<dbReference type="SMART" id="SM01092">
    <property type="entry name" value="CO_deh_flav_C"/>
    <property type="match status" value="1"/>
</dbReference>
<dbReference type="RefSeq" id="WP_158948558.1">
    <property type="nucleotide sequence ID" value="NZ_CP046913.1"/>
</dbReference>
<dbReference type="PIRSF" id="PIRSF036557">
    <property type="entry name" value="XdhA_RC"/>
    <property type="match status" value="1"/>
</dbReference>
<dbReference type="InterPro" id="IPR016208">
    <property type="entry name" value="Ald_Oxase/xanthine_DH-like"/>
</dbReference>
<sequence>MSQPIRFYHRNAVREVSGAGVTRTVLQYLREDAHCTGTKEGCAEGDCGACTVVVGERDAAGGMSFKAVNACIQFLPTLDGKALFTVEDLRQPDGSLHPVQQAMVDCHGSQCGFCTPGFVMSMWALYEKHGHEQAGQAGQGGHACGGKSACSTPSRDEIANALTGNLCRCTGYRPILDAAEQMFKTDAPKRPVNAEAVAQTLATLERADTFHYEHKGQQYDAPRTVDALAALKAARPATRILAGSTDIGLWVTKQMRELGDIVYVGQIEAMRKIEVSDAFIEIGAAVSVERAYAELAKHYPELEEMWQRFASLPIRNAGTLGGNVANGSPIGDSMPGLIALGARVVLRGGDVTRELPLEDLYLAYQKKDMAEHEFVLALKVPTRSGARANLRFRTYKISKRFDSDISAVCAAFSYLADGDVIREPRIAFGGMAATPKRAEKTEAVLAGAQWHEATAQAAMIALGQDYAPLSDMRATSDYRLEAAKNTLYRFWLETRAQNPLAPQALNVRAVVAESA</sequence>
<dbReference type="Gene3D" id="1.10.150.120">
    <property type="entry name" value="[2Fe-2S]-binding domain"/>
    <property type="match status" value="1"/>
</dbReference>
<dbReference type="Pfam" id="PF01799">
    <property type="entry name" value="Fer2_2"/>
    <property type="match status" value="1"/>
</dbReference>
<dbReference type="InterPro" id="IPR016169">
    <property type="entry name" value="FAD-bd_PCMH_sub2"/>
</dbReference>
<dbReference type="Proteomes" id="UP000433577">
    <property type="component" value="Chromosome 1"/>
</dbReference>
<dbReference type="NCBIfam" id="TIGR02963">
    <property type="entry name" value="xanthine_xdhA"/>
    <property type="match status" value="1"/>
</dbReference>
<accession>A0A7Z2JD37</accession>
<dbReference type="InterPro" id="IPR036010">
    <property type="entry name" value="2Fe-2S_ferredoxin-like_sf"/>
</dbReference>
<dbReference type="Pfam" id="PF00941">
    <property type="entry name" value="FAD_binding_5"/>
    <property type="match status" value="1"/>
</dbReference>
<evidence type="ECO:0000259" key="6">
    <source>
        <dbReference type="PROSITE" id="PS51387"/>
    </source>
</evidence>
<dbReference type="InterPro" id="IPR036683">
    <property type="entry name" value="CO_DH_flav_C_dom_sf"/>
</dbReference>
<evidence type="ECO:0000256" key="4">
    <source>
        <dbReference type="ARBA" id="ARBA00023002"/>
    </source>
</evidence>
<evidence type="ECO:0000313" key="8">
    <source>
        <dbReference type="Proteomes" id="UP000433577"/>
    </source>
</evidence>
<dbReference type="GO" id="GO:0051537">
    <property type="term" value="F:2 iron, 2 sulfur cluster binding"/>
    <property type="evidence" value="ECO:0007669"/>
    <property type="project" value="InterPro"/>
</dbReference>
<name>A0A7Z2JD37_9BURK</name>
<dbReference type="InterPro" id="IPR002346">
    <property type="entry name" value="Mopterin_DH_FAD-bd"/>
</dbReference>
<dbReference type="InterPro" id="IPR006058">
    <property type="entry name" value="2Fe2S_fd_BS"/>
</dbReference>
<dbReference type="InterPro" id="IPR005107">
    <property type="entry name" value="CO_DH_flav_C"/>
</dbReference>
<dbReference type="AlphaFoldDB" id="A0A7Z2JD37"/>
<dbReference type="EMBL" id="CP046913">
    <property type="protein sequence ID" value="QGZ60742.1"/>
    <property type="molecule type" value="Genomic_DNA"/>
</dbReference>
<dbReference type="OrthoDB" id="9179439at2"/>
<keyword evidence="8" id="KW-1185">Reference proteome</keyword>
<dbReference type="SUPFAM" id="SSF54292">
    <property type="entry name" value="2Fe-2S ferredoxin-like"/>
    <property type="match status" value="1"/>
</dbReference>
<dbReference type="PANTHER" id="PTHR45444:SF3">
    <property type="entry name" value="XANTHINE DEHYDROGENASE"/>
    <property type="match status" value="1"/>
</dbReference>
<evidence type="ECO:0000256" key="3">
    <source>
        <dbReference type="ARBA" id="ARBA00022827"/>
    </source>
</evidence>
<dbReference type="Gene3D" id="3.30.43.10">
    <property type="entry name" value="Uridine Diphospho-n-acetylenolpyruvylglucosamine Reductase, domain 2"/>
    <property type="match status" value="1"/>
</dbReference>
<dbReference type="GO" id="GO:0005506">
    <property type="term" value="F:iron ion binding"/>
    <property type="evidence" value="ECO:0007669"/>
    <property type="project" value="InterPro"/>
</dbReference>
<dbReference type="GO" id="GO:0071949">
    <property type="term" value="F:FAD binding"/>
    <property type="evidence" value="ECO:0007669"/>
    <property type="project" value="InterPro"/>
</dbReference>
<keyword evidence="5" id="KW-0408">Iron</keyword>
<dbReference type="Gene3D" id="3.10.20.30">
    <property type="match status" value="1"/>
</dbReference>
<dbReference type="Gene3D" id="3.30.390.50">
    <property type="entry name" value="CO dehydrogenase flavoprotein, C-terminal domain"/>
    <property type="match status" value="1"/>
</dbReference>
<dbReference type="SUPFAM" id="SSF56176">
    <property type="entry name" value="FAD-binding/transporter-associated domain-like"/>
    <property type="match status" value="1"/>
</dbReference>
<keyword evidence="2" id="KW-0479">Metal-binding</keyword>
<feature type="domain" description="FAD-binding PCMH-type" evidence="6">
    <location>
        <begin position="212"/>
        <end position="385"/>
    </location>
</feature>
<dbReference type="InterPro" id="IPR012175">
    <property type="entry name" value="Xanth_DH_ssu_bac"/>
</dbReference>
<dbReference type="Pfam" id="PF03450">
    <property type="entry name" value="CO_deh_flav_C"/>
    <property type="match status" value="1"/>
</dbReference>
<reference evidence="7 8" key="1">
    <citation type="submission" date="2019-12" db="EMBL/GenBank/DDBJ databases">
        <title>Paraburkholderia acidiphila 7Q-K02 sp. nov and Paraburkholderia acidisoli DHF22 sp. nov., two strains isolated from forest soil.</title>
        <authorList>
            <person name="Gao Z."/>
            <person name="Qiu L."/>
        </authorList>
    </citation>
    <scope>NUCLEOTIDE SEQUENCE [LARGE SCALE GENOMIC DNA]</scope>
    <source>
        <strain evidence="7 8">DHF22</strain>
    </source>
</reference>
<dbReference type="GO" id="GO:0004854">
    <property type="term" value="F:xanthine dehydrogenase activity"/>
    <property type="evidence" value="ECO:0007669"/>
    <property type="project" value="UniProtKB-EC"/>
</dbReference>